<dbReference type="EMBL" id="CM009751">
    <property type="protein sequence ID" value="PUZ66407.1"/>
    <property type="molecule type" value="Genomic_DNA"/>
</dbReference>
<name>A0A2T7EF09_9POAL</name>
<proteinExistence type="predicted"/>
<dbReference type="Gramene" id="PUZ66407">
    <property type="protein sequence ID" value="PUZ66407"/>
    <property type="gene ID" value="GQ55_3G305700"/>
</dbReference>
<evidence type="ECO:0000313" key="3">
    <source>
        <dbReference type="Proteomes" id="UP000244336"/>
    </source>
</evidence>
<keyword evidence="3" id="KW-1185">Reference proteome</keyword>
<reference evidence="2 3" key="1">
    <citation type="submission" date="2018-04" db="EMBL/GenBank/DDBJ databases">
        <title>WGS assembly of Panicum hallii var. hallii HAL2.</title>
        <authorList>
            <person name="Lovell J."/>
            <person name="Jenkins J."/>
            <person name="Lowry D."/>
            <person name="Mamidi S."/>
            <person name="Sreedasyam A."/>
            <person name="Weng X."/>
            <person name="Barry K."/>
            <person name="Bonette J."/>
            <person name="Campitelli B."/>
            <person name="Daum C."/>
            <person name="Gordon S."/>
            <person name="Gould B."/>
            <person name="Lipzen A."/>
            <person name="MacQueen A."/>
            <person name="Palacio-Mejia J."/>
            <person name="Plott C."/>
            <person name="Shakirov E."/>
            <person name="Shu S."/>
            <person name="Yoshinaga Y."/>
            <person name="Zane M."/>
            <person name="Rokhsar D."/>
            <person name="Grimwood J."/>
            <person name="Schmutz J."/>
            <person name="Juenger T."/>
        </authorList>
    </citation>
    <scope>NUCLEOTIDE SEQUENCE [LARGE SCALE GENOMIC DNA]</scope>
    <source>
        <strain evidence="3">cv. HAL2</strain>
    </source>
</reference>
<feature type="region of interest" description="Disordered" evidence="1">
    <location>
        <begin position="1"/>
        <end position="21"/>
    </location>
</feature>
<protein>
    <submittedName>
        <fullName evidence="2">Uncharacterized protein</fullName>
    </submittedName>
</protein>
<dbReference type="Proteomes" id="UP000244336">
    <property type="component" value="Chromosome 3"/>
</dbReference>
<feature type="region of interest" description="Disordered" evidence="1">
    <location>
        <begin position="148"/>
        <end position="168"/>
    </location>
</feature>
<sequence length="216" mass="23225">MATISGRCAGTGPSPSSRLVLTGGTRISISQKKPHARRRRLLDSASRPMRYGVINASRHLLVGPIYRWLLGGNNCRVPTFFLEKPNRRGAFACFPRPSHQTRGFSSFPLPSPATSPSSPLIMARILLAHRHWDDGEPQAQDLFSQSLATSRPSVRRRGPASTTGSSPPVVEALPVMVFDAGDKLEVEDVPLAFEPVAAAHRNQGDGVGARPAASST</sequence>
<gene>
    <name evidence="2" type="ORF">GQ55_3G305700</name>
</gene>
<dbReference type="AlphaFoldDB" id="A0A2T7EF09"/>
<organism evidence="2 3">
    <name type="scientific">Panicum hallii var. hallii</name>
    <dbReference type="NCBI Taxonomy" id="1504633"/>
    <lineage>
        <taxon>Eukaryota</taxon>
        <taxon>Viridiplantae</taxon>
        <taxon>Streptophyta</taxon>
        <taxon>Embryophyta</taxon>
        <taxon>Tracheophyta</taxon>
        <taxon>Spermatophyta</taxon>
        <taxon>Magnoliopsida</taxon>
        <taxon>Liliopsida</taxon>
        <taxon>Poales</taxon>
        <taxon>Poaceae</taxon>
        <taxon>PACMAD clade</taxon>
        <taxon>Panicoideae</taxon>
        <taxon>Panicodae</taxon>
        <taxon>Paniceae</taxon>
        <taxon>Panicinae</taxon>
        <taxon>Panicum</taxon>
        <taxon>Panicum sect. Panicum</taxon>
    </lineage>
</organism>
<feature type="region of interest" description="Disordered" evidence="1">
    <location>
        <begin position="197"/>
        <end position="216"/>
    </location>
</feature>
<evidence type="ECO:0000256" key="1">
    <source>
        <dbReference type="SAM" id="MobiDB-lite"/>
    </source>
</evidence>
<evidence type="ECO:0000313" key="2">
    <source>
        <dbReference type="EMBL" id="PUZ66407.1"/>
    </source>
</evidence>
<accession>A0A2T7EF09</accession>